<evidence type="ECO:0000259" key="1">
    <source>
        <dbReference type="Pfam" id="PF08239"/>
    </source>
</evidence>
<organism evidence="2 3">
    <name type="scientific">Spirochaeta isovalerica</name>
    <dbReference type="NCBI Taxonomy" id="150"/>
    <lineage>
        <taxon>Bacteria</taxon>
        <taxon>Pseudomonadati</taxon>
        <taxon>Spirochaetota</taxon>
        <taxon>Spirochaetia</taxon>
        <taxon>Spirochaetales</taxon>
        <taxon>Spirochaetaceae</taxon>
        <taxon>Spirochaeta</taxon>
    </lineage>
</organism>
<protein>
    <recommendedName>
        <fullName evidence="1">SH3b domain-containing protein</fullName>
    </recommendedName>
</protein>
<dbReference type="Proteomes" id="UP000587760">
    <property type="component" value="Unassembled WGS sequence"/>
</dbReference>
<dbReference type="AlphaFoldDB" id="A0A841RDF2"/>
<proteinExistence type="predicted"/>
<dbReference type="EMBL" id="JACHGJ010000004">
    <property type="protein sequence ID" value="MBB6480879.1"/>
    <property type="molecule type" value="Genomic_DNA"/>
</dbReference>
<evidence type="ECO:0000313" key="3">
    <source>
        <dbReference type="Proteomes" id="UP000587760"/>
    </source>
</evidence>
<name>A0A841RDF2_9SPIO</name>
<feature type="domain" description="SH3b" evidence="1">
    <location>
        <begin position="263"/>
        <end position="322"/>
    </location>
</feature>
<sequence length="325" mass="38556">MKNKIIILLFICLINSMFYSESISPDELPFLIDIPDFAVKYHDIRVMGTKSERQLKSEMVKKFESENMYVYRIEAFNISSIIDDFPDRVFNPDFESLIRSNSVSDSVIYSYLETPGKYKTFSAEYGSQYFEYEKFTLDGNTIGEIIFRYSKENSFYPSDFDFEIIFIKNEKLYRLFYSFNDPLYKIPVANPSFFEERQGYWYTKSFEYDFYNEISEGVLKNIPEYSKYFCGWNLIFDSIKVGLGQSSSKQNNFSYGILNNYRVRIRTQPNLNGEQIGYLDKNQKVRILDHTEEPMQIGEMNSVWYKIRTEDGLEGWAYGHFIDLQ</sequence>
<dbReference type="RefSeq" id="WP_184747135.1">
    <property type="nucleotide sequence ID" value="NZ_JACHGJ010000004.1"/>
</dbReference>
<dbReference type="Gene3D" id="2.30.30.40">
    <property type="entry name" value="SH3 Domains"/>
    <property type="match status" value="1"/>
</dbReference>
<reference evidence="2 3" key="1">
    <citation type="submission" date="2020-08" db="EMBL/GenBank/DDBJ databases">
        <title>Genomic Encyclopedia of Type Strains, Phase IV (KMG-IV): sequencing the most valuable type-strain genomes for metagenomic binning, comparative biology and taxonomic classification.</title>
        <authorList>
            <person name="Goeker M."/>
        </authorList>
    </citation>
    <scope>NUCLEOTIDE SEQUENCE [LARGE SCALE GENOMIC DNA]</scope>
    <source>
        <strain evidence="2 3">DSM 2461</strain>
    </source>
</reference>
<dbReference type="InterPro" id="IPR003646">
    <property type="entry name" value="SH3-like_bac-type"/>
</dbReference>
<evidence type="ECO:0000313" key="2">
    <source>
        <dbReference type="EMBL" id="MBB6480879.1"/>
    </source>
</evidence>
<comment type="caution">
    <text evidence="2">The sequence shown here is derived from an EMBL/GenBank/DDBJ whole genome shotgun (WGS) entry which is preliminary data.</text>
</comment>
<dbReference type="Pfam" id="PF08239">
    <property type="entry name" value="SH3_3"/>
    <property type="match status" value="1"/>
</dbReference>
<accession>A0A841RDF2</accession>
<keyword evidence="3" id="KW-1185">Reference proteome</keyword>
<gene>
    <name evidence="2" type="ORF">HNR50_002552</name>
</gene>